<dbReference type="UniPathway" id="UPA00326"/>
<dbReference type="CDD" id="cd01679">
    <property type="entry name" value="RNR_I"/>
    <property type="match status" value="1"/>
</dbReference>
<accession>S6A803</accession>
<evidence type="ECO:0000256" key="3">
    <source>
        <dbReference type="ARBA" id="ARBA00022533"/>
    </source>
</evidence>
<name>S6A803_9SPIR</name>
<dbReference type="Pfam" id="PF02867">
    <property type="entry name" value="Ribonuc_red_lgC"/>
    <property type="match status" value="1"/>
</dbReference>
<evidence type="ECO:0000256" key="4">
    <source>
        <dbReference type="ARBA" id="ARBA00022741"/>
    </source>
</evidence>
<dbReference type="KEGG" id="tped:TPE_0488"/>
<comment type="function">
    <text evidence="10">Provides the precursors necessary for DNA synthesis. Catalyzes the biosynthesis of deoxyribonucleotides from the corresponding ribonucleotides.</text>
</comment>
<organism evidence="12 13">
    <name type="scientific">Treponema pedis str. T A4</name>
    <dbReference type="NCBI Taxonomy" id="1291379"/>
    <lineage>
        <taxon>Bacteria</taxon>
        <taxon>Pseudomonadati</taxon>
        <taxon>Spirochaetota</taxon>
        <taxon>Spirochaetia</taxon>
        <taxon>Spirochaetales</taxon>
        <taxon>Treponemataceae</taxon>
        <taxon>Treponema</taxon>
    </lineage>
</organism>
<dbReference type="STRING" id="1291379.TPE_0488"/>
<dbReference type="InterPro" id="IPR013509">
    <property type="entry name" value="RNR_lsu_N"/>
</dbReference>
<sequence length="873" mass="99718">MLLGELTTSLTGTLKILKIFIYTYGGNFMQIIKRNGEKKEYEPEKIAMAIQSAFESVENSPHNNLNIIIPPLVKEIEADIKELSKNGNLVQVETIQDLVEKTLIEHNYYAEVKNFILYRVSRTKRRDARQTITRFFPSVNIQPVLTGIQNEFTSEEYNLNLLAHKFLSFRKENMSEADSLSMLIKASVELTAQDAPRWEFIASRLLYFQFGLKLKTELEKRRINSFYEKIKYLENEGLYGTYICENYSRAEIEEASSFLAEERNNLFTYSGLDLVLRRYVIHTHNNITLETPQEMFLGIALHLAMKEKENRMEWVKRFYDMLSTLKVTMATPTLSNARKPYHQLSSCFIDTVPDSLDGIYRSIDNFAKVSKFGGGMGLYFGKVRAVGSPIRGFMGAAGGIIRWIKLANDTAVAVDQLGVRQGSVAVYLDVWHKDIPEFLQLRTNNGDDRMKAHDIFPAVCYPDLFWKTVRDNINAPWYLMCPHEILKIKGYALEDYFGEEWEQRYKDCISDGRISKREIPIKELIRLILKSAVETGTPFAFNRDHANKMNPNPHKGIIYCSNLCTEISQNMSEIKSVNTEIKTEEGETVVVTTTKPGDFVVCNLASLVLGNINVKDKFEIEQTVLAAVRALDNVIDLNFYPVPYAQITNAAYRSIGLGVSGYHHMLAKNGIAWESDEHLNLSGEVFEEINYAAIKASAQIAKEKGSYKYFEGSDWQTGAYFEKRNYNEERWQNLKEKIKESGIRNAYLLAVAPTSSTSIIAGTTAGVDPIMNKYFLEEKKGSLMPRVAPSLNFETYWLYKNAHSIDQSWSIKAAGVRQRHIDQAQSVNLYITNDFTFSKVLNLYIQAWENGVKSIYYVRSKSLEVEECTSCSS</sequence>
<gene>
    <name evidence="12" type="primary">nrdA</name>
    <name evidence="12" type="ORF">TPE_0488</name>
</gene>
<dbReference type="PROSITE" id="PS00089">
    <property type="entry name" value="RIBORED_LARGE"/>
    <property type="match status" value="1"/>
</dbReference>
<evidence type="ECO:0000256" key="1">
    <source>
        <dbReference type="ARBA" id="ARBA00010406"/>
    </source>
</evidence>
<dbReference type="EMBL" id="CP004120">
    <property type="protein sequence ID" value="AGT42984.1"/>
    <property type="molecule type" value="Genomic_DNA"/>
</dbReference>
<dbReference type="InterPro" id="IPR013346">
    <property type="entry name" value="NrdE_NrdA_C"/>
</dbReference>
<keyword evidence="6 10" id="KW-0560">Oxidoreductase</keyword>
<evidence type="ECO:0000313" key="13">
    <source>
        <dbReference type="Proteomes" id="UP000015620"/>
    </source>
</evidence>
<dbReference type="GO" id="GO:0005971">
    <property type="term" value="C:ribonucleoside-diphosphate reductase complex"/>
    <property type="evidence" value="ECO:0007669"/>
    <property type="project" value="TreeGrafter"/>
</dbReference>
<feature type="domain" description="ATP-cone" evidence="11">
    <location>
        <begin position="29"/>
        <end position="126"/>
    </location>
</feature>
<dbReference type="InterPro" id="IPR008926">
    <property type="entry name" value="RNR_R1-su_N"/>
</dbReference>
<proteinExistence type="inferred from homology"/>
<keyword evidence="7 10" id="KW-0215">Deoxyribonucleotide synthesis</keyword>
<dbReference type="GO" id="GO:0005524">
    <property type="term" value="F:ATP binding"/>
    <property type="evidence" value="ECO:0007669"/>
    <property type="project" value="UniProtKB-UniRule"/>
</dbReference>
<evidence type="ECO:0000256" key="7">
    <source>
        <dbReference type="ARBA" id="ARBA00023116"/>
    </source>
</evidence>
<protein>
    <recommendedName>
        <fullName evidence="2 10">Ribonucleoside-diphosphate reductase</fullName>
        <ecNumber evidence="2 10">1.17.4.1</ecNumber>
    </recommendedName>
</protein>
<evidence type="ECO:0000256" key="10">
    <source>
        <dbReference type="RuleBase" id="RU003410"/>
    </source>
</evidence>
<evidence type="ECO:0000256" key="5">
    <source>
        <dbReference type="ARBA" id="ARBA00022840"/>
    </source>
</evidence>
<dbReference type="Proteomes" id="UP000015620">
    <property type="component" value="Chromosome"/>
</dbReference>
<keyword evidence="4 9" id="KW-0547">Nucleotide-binding</keyword>
<dbReference type="PANTHER" id="PTHR11573:SF6">
    <property type="entry name" value="RIBONUCLEOSIDE-DIPHOSPHATE REDUCTASE LARGE SUBUNIT"/>
    <property type="match status" value="1"/>
</dbReference>
<dbReference type="PRINTS" id="PR01183">
    <property type="entry name" value="RIBORDTASEM1"/>
</dbReference>
<evidence type="ECO:0000256" key="8">
    <source>
        <dbReference type="ARBA" id="ARBA00047754"/>
    </source>
</evidence>
<dbReference type="Pfam" id="PF03477">
    <property type="entry name" value="ATP-cone"/>
    <property type="match status" value="1"/>
</dbReference>
<dbReference type="InterPro" id="IPR039718">
    <property type="entry name" value="Rrm1"/>
</dbReference>
<dbReference type="NCBIfam" id="NF009028">
    <property type="entry name" value="PRK12364.1"/>
    <property type="match status" value="1"/>
</dbReference>
<dbReference type="PATRIC" id="fig|1291379.3.peg.492"/>
<dbReference type="Gene3D" id="3.20.70.20">
    <property type="match status" value="1"/>
</dbReference>
<dbReference type="NCBIfam" id="TIGR02506">
    <property type="entry name" value="NrdE_NrdA"/>
    <property type="match status" value="1"/>
</dbReference>
<dbReference type="PANTHER" id="PTHR11573">
    <property type="entry name" value="RIBONUCLEOSIDE-DIPHOSPHATE REDUCTASE LARGE CHAIN"/>
    <property type="match status" value="1"/>
</dbReference>
<dbReference type="InterPro" id="IPR000788">
    <property type="entry name" value="RNR_lg_C"/>
</dbReference>
<keyword evidence="13" id="KW-1185">Reference proteome</keyword>
<dbReference type="GO" id="GO:0009263">
    <property type="term" value="P:deoxyribonucleotide biosynthetic process"/>
    <property type="evidence" value="ECO:0007669"/>
    <property type="project" value="UniProtKB-KW"/>
</dbReference>
<comment type="catalytic activity">
    <reaction evidence="8 10">
        <text>a 2'-deoxyribonucleoside 5'-diphosphate + [thioredoxin]-disulfide + H2O = a ribonucleoside 5'-diphosphate + [thioredoxin]-dithiol</text>
        <dbReference type="Rhea" id="RHEA:23252"/>
        <dbReference type="Rhea" id="RHEA-COMP:10698"/>
        <dbReference type="Rhea" id="RHEA-COMP:10700"/>
        <dbReference type="ChEBI" id="CHEBI:15377"/>
        <dbReference type="ChEBI" id="CHEBI:29950"/>
        <dbReference type="ChEBI" id="CHEBI:50058"/>
        <dbReference type="ChEBI" id="CHEBI:57930"/>
        <dbReference type="ChEBI" id="CHEBI:73316"/>
        <dbReference type="EC" id="1.17.4.1"/>
    </reaction>
</comment>
<evidence type="ECO:0000256" key="9">
    <source>
        <dbReference type="PROSITE-ProRule" id="PRU00492"/>
    </source>
</evidence>
<dbReference type="SUPFAM" id="SSF48168">
    <property type="entry name" value="R1 subunit of ribonucleotide reductase, N-terminal domain"/>
    <property type="match status" value="1"/>
</dbReference>
<evidence type="ECO:0000259" key="11">
    <source>
        <dbReference type="PROSITE" id="PS51161"/>
    </source>
</evidence>
<evidence type="ECO:0000313" key="12">
    <source>
        <dbReference type="EMBL" id="AGT42984.1"/>
    </source>
</evidence>
<comment type="similarity">
    <text evidence="1 10">Belongs to the ribonucleoside diphosphate reductase large chain family.</text>
</comment>
<dbReference type="HOGENOM" id="CLU_000404_3_0_12"/>
<dbReference type="PROSITE" id="PS51161">
    <property type="entry name" value="ATP_CONE"/>
    <property type="match status" value="1"/>
</dbReference>
<dbReference type="Pfam" id="PF00317">
    <property type="entry name" value="Ribonuc_red_lgN"/>
    <property type="match status" value="1"/>
</dbReference>
<evidence type="ECO:0000256" key="2">
    <source>
        <dbReference type="ARBA" id="ARBA00012274"/>
    </source>
</evidence>
<keyword evidence="5 9" id="KW-0067">ATP-binding</keyword>
<reference evidence="12 13" key="1">
    <citation type="journal article" date="2013" name="PLoS ONE">
        <title>Genome-Wide Relatedness of Treponema pedis, from Gingiva and Necrotic Skin Lesions of Pigs, with the Human Oral Pathogen Treponema denticola.</title>
        <authorList>
            <person name="Svartstrom O."/>
            <person name="Mushtaq M."/>
            <person name="Pringle M."/>
            <person name="Segerman B."/>
        </authorList>
    </citation>
    <scope>NUCLEOTIDE SEQUENCE [LARGE SCALE GENOMIC DNA]</scope>
    <source>
        <strain evidence="12">T A4</strain>
    </source>
</reference>
<dbReference type="AlphaFoldDB" id="S6A803"/>
<evidence type="ECO:0000256" key="6">
    <source>
        <dbReference type="ARBA" id="ARBA00023002"/>
    </source>
</evidence>
<dbReference type="SUPFAM" id="SSF51998">
    <property type="entry name" value="PFL-like glycyl radical enzymes"/>
    <property type="match status" value="1"/>
</dbReference>
<dbReference type="GO" id="GO:0004748">
    <property type="term" value="F:ribonucleoside-diphosphate reductase activity, thioredoxin disulfide as acceptor"/>
    <property type="evidence" value="ECO:0007669"/>
    <property type="project" value="UniProtKB-EC"/>
</dbReference>
<dbReference type="EC" id="1.17.4.1" evidence="2 10"/>
<keyword evidence="3" id="KW-0021">Allosteric enzyme</keyword>
<dbReference type="InterPro" id="IPR005144">
    <property type="entry name" value="ATP-cone_dom"/>
</dbReference>